<accession>A0A6H1U3P2</accession>
<dbReference type="Proteomes" id="UP000500857">
    <property type="component" value="Chromosome"/>
</dbReference>
<proteinExistence type="predicted"/>
<dbReference type="RefSeq" id="WP_168570388.1">
    <property type="nucleotide sequence ID" value="NZ_CP051167.1"/>
</dbReference>
<evidence type="ECO:0000313" key="2">
    <source>
        <dbReference type="Proteomes" id="UP000500857"/>
    </source>
</evidence>
<keyword evidence="2" id="KW-1185">Reference proteome</keyword>
<organism evidence="1 2">
    <name type="scientific">Oxynema aestuarii AP17</name>
    <dbReference type="NCBI Taxonomy" id="2064643"/>
    <lineage>
        <taxon>Bacteria</taxon>
        <taxon>Bacillati</taxon>
        <taxon>Cyanobacteriota</taxon>
        <taxon>Cyanophyceae</taxon>
        <taxon>Oscillatoriophycideae</taxon>
        <taxon>Oscillatoriales</taxon>
        <taxon>Oscillatoriaceae</taxon>
        <taxon>Oxynema</taxon>
        <taxon>Oxynema aestuarii</taxon>
    </lineage>
</organism>
<protein>
    <submittedName>
        <fullName evidence="1">Uncharacterized protein</fullName>
    </submittedName>
</protein>
<dbReference type="KEGG" id="oxy:HCG48_18020"/>
<dbReference type="EMBL" id="CP051167">
    <property type="protein sequence ID" value="QIZ72239.1"/>
    <property type="molecule type" value="Genomic_DNA"/>
</dbReference>
<evidence type="ECO:0000313" key="1">
    <source>
        <dbReference type="EMBL" id="QIZ72239.1"/>
    </source>
</evidence>
<name>A0A6H1U3P2_9CYAN</name>
<reference evidence="1 2" key="1">
    <citation type="submission" date="2020-04" db="EMBL/GenBank/DDBJ databases">
        <authorList>
            <person name="Basu S."/>
            <person name="Maruthanayagam V."/>
            <person name="Chakraborty S."/>
            <person name="Pramanik A."/>
            <person name="Mukherjee J."/>
            <person name="Brink B."/>
        </authorList>
    </citation>
    <scope>NUCLEOTIDE SEQUENCE [LARGE SCALE GENOMIC DNA]</scope>
    <source>
        <strain evidence="1 2">AP17</strain>
    </source>
</reference>
<dbReference type="AlphaFoldDB" id="A0A6H1U3P2"/>
<sequence>MPCPYRGSICIESLEKWYNVAIEPLRPEMNNVSRRHHEPSPQVPVS</sequence>
<gene>
    <name evidence="1" type="ORF">HCG48_18020</name>
</gene>